<comment type="caution">
    <text evidence="2">The sequence shown here is derived from an EMBL/GenBank/DDBJ whole genome shotgun (WGS) entry which is preliminary data.</text>
</comment>
<dbReference type="OrthoDB" id="9792322at2"/>
<dbReference type="RefSeq" id="WP_106597743.1">
    <property type="nucleotide sequence ID" value="NZ_PYAS01000012.1"/>
</dbReference>
<protein>
    <submittedName>
        <fullName evidence="2">Glycosyltransferase involved in cell wall biosynthesis</fullName>
    </submittedName>
</protein>
<name>A0A2P8FTT1_9BACT</name>
<dbReference type="GO" id="GO:0016757">
    <property type="term" value="F:glycosyltransferase activity"/>
    <property type="evidence" value="ECO:0007669"/>
    <property type="project" value="UniProtKB-ARBA"/>
</dbReference>
<proteinExistence type="predicted"/>
<dbReference type="EMBL" id="PYAS01000012">
    <property type="protein sequence ID" value="PSL25128.1"/>
    <property type="molecule type" value="Genomic_DNA"/>
</dbReference>
<accession>A0A2P8FTT1</accession>
<evidence type="ECO:0000313" key="2">
    <source>
        <dbReference type="EMBL" id="PSL25128.1"/>
    </source>
</evidence>
<gene>
    <name evidence="2" type="ORF">CLV60_11247</name>
</gene>
<keyword evidence="2" id="KW-0808">Transferase</keyword>
<sequence>MKILHVITLAELGGAQSVVINLARESVNDGHEVMVASSEDGELWKVLPSEVGQWKINPLQRSISLSKEHKVVNELRRLYQIFKPDVIHLHSSKIGILGRLAFPRKKIVYTVHGFDSIRVAFRKFLHLERLLQIRAKHIVGVSKYDYNNLLSEGIKKNVSYIYNGITDYSTDIPENHSESYRRLAEMIRSKSGFKVMCIARISPQKKFELFCEVAEMLAGHDIHFFWIGNKDEMADLPANAYCLGEAEDAHRLLKYADLFMLPSNYEGMPMSILEALCYSVPVIASDVGGIGEVLNGLNGRAVANTASEFAEQILHYANHPAELTIAKAEARKSYEQYFTVGAMYRMYLSLYKSIA</sequence>
<feature type="domain" description="Glycosyltransferase subfamily 4-like N-terminal" evidence="1">
    <location>
        <begin position="13"/>
        <end position="165"/>
    </location>
</feature>
<dbReference type="Pfam" id="PF13439">
    <property type="entry name" value="Glyco_transf_4"/>
    <property type="match status" value="1"/>
</dbReference>
<keyword evidence="3" id="KW-1185">Reference proteome</keyword>
<dbReference type="AlphaFoldDB" id="A0A2P8FTT1"/>
<dbReference type="Proteomes" id="UP000241964">
    <property type="component" value="Unassembled WGS sequence"/>
</dbReference>
<evidence type="ECO:0000259" key="1">
    <source>
        <dbReference type="Pfam" id="PF13439"/>
    </source>
</evidence>
<dbReference type="InterPro" id="IPR028098">
    <property type="entry name" value="Glyco_trans_4-like_N"/>
</dbReference>
<dbReference type="Gene3D" id="3.40.50.2000">
    <property type="entry name" value="Glycogen Phosphorylase B"/>
    <property type="match status" value="2"/>
</dbReference>
<dbReference type="SUPFAM" id="SSF53756">
    <property type="entry name" value="UDP-Glycosyltransferase/glycogen phosphorylase"/>
    <property type="match status" value="1"/>
</dbReference>
<dbReference type="PANTHER" id="PTHR12526">
    <property type="entry name" value="GLYCOSYLTRANSFERASE"/>
    <property type="match status" value="1"/>
</dbReference>
<reference evidence="2 3" key="1">
    <citation type="submission" date="2018-03" db="EMBL/GenBank/DDBJ databases">
        <title>Genomic Encyclopedia of Archaeal and Bacterial Type Strains, Phase II (KMG-II): from individual species to whole genera.</title>
        <authorList>
            <person name="Goeker M."/>
        </authorList>
    </citation>
    <scope>NUCLEOTIDE SEQUENCE [LARGE SCALE GENOMIC DNA]</scope>
    <source>
        <strain evidence="2 3">DSM 29057</strain>
    </source>
</reference>
<evidence type="ECO:0000313" key="3">
    <source>
        <dbReference type="Proteomes" id="UP000241964"/>
    </source>
</evidence>
<organism evidence="2 3">
    <name type="scientific">Dyadobacter jiangsuensis</name>
    <dbReference type="NCBI Taxonomy" id="1591085"/>
    <lineage>
        <taxon>Bacteria</taxon>
        <taxon>Pseudomonadati</taxon>
        <taxon>Bacteroidota</taxon>
        <taxon>Cytophagia</taxon>
        <taxon>Cytophagales</taxon>
        <taxon>Spirosomataceae</taxon>
        <taxon>Dyadobacter</taxon>
    </lineage>
</organism>
<dbReference type="PANTHER" id="PTHR12526:SF630">
    <property type="entry name" value="GLYCOSYLTRANSFERASE"/>
    <property type="match status" value="1"/>
</dbReference>
<dbReference type="Pfam" id="PF13692">
    <property type="entry name" value="Glyco_trans_1_4"/>
    <property type="match status" value="1"/>
</dbReference>